<feature type="transmembrane region" description="Helical" evidence="2">
    <location>
        <begin position="132"/>
        <end position="151"/>
    </location>
</feature>
<name>A0A2T7P0P1_POMCA</name>
<evidence type="ECO:0000313" key="3">
    <source>
        <dbReference type="EMBL" id="PVD26988.1"/>
    </source>
</evidence>
<keyword evidence="2" id="KW-0812">Transmembrane</keyword>
<dbReference type="AlphaFoldDB" id="A0A2T7P0P1"/>
<keyword evidence="2" id="KW-0472">Membrane</keyword>
<evidence type="ECO:0000256" key="1">
    <source>
        <dbReference type="SAM" id="MobiDB-lite"/>
    </source>
</evidence>
<reference evidence="3 4" key="1">
    <citation type="submission" date="2018-04" db="EMBL/GenBank/DDBJ databases">
        <title>The genome of golden apple snail Pomacea canaliculata provides insight into stress tolerance and invasive adaptation.</title>
        <authorList>
            <person name="Liu C."/>
            <person name="Liu B."/>
            <person name="Ren Y."/>
            <person name="Zhang Y."/>
            <person name="Wang H."/>
            <person name="Li S."/>
            <person name="Jiang F."/>
            <person name="Yin L."/>
            <person name="Zhang G."/>
            <person name="Qian W."/>
            <person name="Fan W."/>
        </authorList>
    </citation>
    <scope>NUCLEOTIDE SEQUENCE [LARGE SCALE GENOMIC DNA]</scope>
    <source>
        <strain evidence="3">SZHN2017</strain>
        <tissue evidence="3">Muscle</tissue>
    </source>
</reference>
<feature type="region of interest" description="Disordered" evidence="1">
    <location>
        <begin position="204"/>
        <end position="225"/>
    </location>
</feature>
<dbReference type="Proteomes" id="UP000245119">
    <property type="component" value="Linkage Group LG7"/>
</dbReference>
<gene>
    <name evidence="3" type="ORF">C0Q70_12137</name>
</gene>
<protein>
    <submittedName>
        <fullName evidence="3">Uncharacterized protein</fullName>
    </submittedName>
</protein>
<feature type="transmembrane region" description="Helical" evidence="2">
    <location>
        <begin position="171"/>
        <end position="194"/>
    </location>
</feature>
<comment type="caution">
    <text evidence="3">The sequence shown here is derived from an EMBL/GenBank/DDBJ whole genome shotgun (WGS) entry which is preliminary data.</text>
</comment>
<keyword evidence="2" id="KW-1133">Transmembrane helix</keyword>
<organism evidence="3 4">
    <name type="scientific">Pomacea canaliculata</name>
    <name type="common">Golden apple snail</name>
    <dbReference type="NCBI Taxonomy" id="400727"/>
    <lineage>
        <taxon>Eukaryota</taxon>
        <taxon>Metazoa</taxon>
        <taxon>Spiralia</taxon>
        <taxon>Lophotrochozoa</taxon>
        <taxon>Mollusca</taxon>
        <taxon>Gastropoda</taxon>
        <taxon>Caenogastropoda</taxon>
        <taxon>Architaenioglossa</taxon>
        <taxon>Ampullarioidea</taxon>
        <taxon>Ampullariidae</taxon>
        <taxon>Pomacea</taxon>
    </lineage>
</organism>
<keyword evidence="4" id="KW-1185">Reference proteome</keyword>
<dbReference type="EMBL" id="PZQS01000007">
    <property type="protein sequence ID" value="PVD26988.1"/>
    <property type="molecule type" value="Genomic_DNA"/>
</dbReference>
<sequence>MYIARISACSVSGKRTSTPDGFDSADDVFAEEVRYYPANCSPRVSDDDKFPKTIRLRLVFPSLDLSLQQNERRQTTGDFVSQNRADGKCHVTQYEDVWDAVNSQSIAESVFVIFLAQLFTLYRFLRCTEPESIEMLTSFCLLTFVLFALKGKTHGGEEYNYTEDDSPRPGVVVAVVVGTCCVLAVVALVIILFIRKKVMRTKNPSPQKEKTTQLSRVSPPQNENGKMSVHLAQYEDVCDATHSQNNAGVDIRFLNHQNDVIHSIVNHYINITFAVDWVNCSLSTRWRLNQSYPDPDGEAFVPAVNSTHDPLYRQVLMGGVIACSVIVVVSIIGGVIVCYRLGMIRRRPQAGGRRQNSAKGFLTDGWESDRPQSEGLYDDLYCSTKL</sequence>
<feature type="transmembrane region" description="Helical" evidence="2">
    <location>
        <begin position="315"/>
        <end position="337"/>
    </location>
</feature>
<evidence type="ECO:0000256" key="2">
    <source>
        <dbReference type="SAM" id="Phobius"/>
    </source>
</evidence>
<evidence type="ECO:0000313" key="4">
    <source>
        <dbReference type="Proteomes" id="UP000245119"/>
    </source>
</evidence>
<accession>A0A2T7P0P1</accession>
<proteinExistence type="predicted"/>